<dbReference type="PANTHER" id="PTHR43048">
    <property type="entry name" value="METHYLMALONYL-COA EPIMERASE"/>
    <property type="match status" value="1"/>
</dbReference>
<dbReference type="InterPro" id="IPR029068">
    <property type="entry name" value="Glyas_Bleomycin-R_OHBP_Dase"/>
</dbReference>
<dbReference type="Proteomes" id="UP001312865">
    <property type="component" value="Unassembled WGS sequence"/>
</dbReference>
<keyword evidence="4" id="KW-1185">Reference proteome</keyword>
<sequence length="261" mass="30222">MVSWEKFDEGIEWYTTHFGWECLDQVQTPVGKKAFLKMPKEGVITLKALDSDCEHLQNDEEAEEGNFKLCFEVGDLKRTVDYFNRHNIEYTEVVPLINGMKSLDVFGFENARLTLYENIKEKDSFPDARVLGFGEVHSSIGVTDIGRSVDWYTTHLGFLEVSVGQEHAHLQTEDAYEKHVLHNSFMNNIFLEKIDRQVKGNPSVRTYFDIRPEDFDETYQRLLDKKIVPSKIAGNPKEGWGGFHFFDPDGNRINVWSYPIL</sequence>
<reference evidence="3 4" key="1">
    <citation type="journal article" date="2018" name="J. Microbiol.">
        <title>Bacillus spongiae sp. nov., isolated from sponge of Jeju Island.</title>
        <authorList>
            <person name="Lee G.E."/>
            <person name="Im W.T."/>
            <person name="Park J.S."/>
        </authorList>
    </citation>
    <scope>NUCLEOTIDE SEQUENCE [LARGE SCALE GENOMIC DNA]</scope>
    <source>
        <strain evidence="3 4">135PIL107-10</strain>
    </source>
</reference>
<dbReference type="CDD" id="cd06587">
    <property type="entry name" value="VOC"/>
    <property type="match status" value="1"/>
</dbReference>
<evidence type="ECO:0000256" key="1">
    <source>
        <dbReference type="ARBA" id="ARBA00022723"/>
    </source>
</evidence>
<evidence type="ECO:0000313" key="3">
    <source>
        <dbReference type="EMBL" id="MEI5908976.1"/>
    </source>
</evidence>
<gene>
    <name evidence="3" type="ORF">WAK64_18160</name>
</gene>
<dbReference type="RefSeq" id="WP_336588424.1">
    <property type="nucleotide sequence ID" value="NZ_JBBAXC010000018.1"/>
</dbReference>
<dbReference type="Pfam" id="PF00903">
    <property type="entry name" value="Glyoxalase"/>
    <property type="match status" value="1"/>
</dbReference>
<dbReference type="InterPro" id="IPR037523">
    <property type="entry name" value="VOC_core"/>
</dbReference>
<dbReference type="InterPro" id="IPR051785">
    <property type="entry name" value="MMCE/EMCE_epimerase"/>
</dbReference>
<organism evidence="3 4">
    <name type="scientific">Bacillus spongiae</name>
    <dbReference type="NCBI Taxonomy" id="2683610"/>
    <lineage>
        <taxon>Bacteria</taxon>
        <taxon>Bacillati</taxon>
        <taxon>Bacillota</taxon>
        <taxon>Bacilli</taxon>
        <taxon>Bacillales</taxon>
        <taxon>Bacillaceae</taxon>
        <taxon>Bacillus</taxon>
    </lineage>
</organism>
<dbReference type="EMBL" id="JBBAXC010000018">
    <property type="protein sequence ID" value="MEI5908976.1"/>
    <property type="molecule type" value="Genomic_DNA"/>
</dbReference>
<proteinExistence type="predicted"/>
<dbReference type="InterPro" id="IPR004360">
    <property type="entry name" value="Glyas_Fos-R_dOase_dom"/>
</dbReference>
<name>A0ABU8HHW4_9BACI</name>
<dbReference type="PROSITE" id="PS51819">
    <property type="entry name" value="VOC"/>
    <property type="match status" value="1"/>
</dbReference>
<protein>
    <submittedName>
        <fullName evidence="3">VOC family protein</fullName>
    </submittedName>
</protein>
<comment type="caution">
    <text evidence="3">The sequence shown here is derived from an EMBL/GenBank/DDBJ whole genome shotgun (WGS) entry which is preliminary data.</text>
</comment>
<dbReference type="Gene3D" id="3.10.180.10">
    <property type="entry name" value="2,3-Dihydroxybiphenyl 1,2-Dioxygenase, domain 1"/>
    <property type="match status" value="2"/>
</dbReference>
<evidence type="ECO:0000259" key="2">
    <source>
        <dbReference type="PROSITE" id="PS51819"/>
    </source>
</evidence>
<keyword evidence="1" id="KW-0479">Metal-binding</keyword>
<evidence type="ECO:0000313" key="4">
    <source>
        <dbReference type="Proteomes" id="UP001312865"/>
    </source>
</evidence>
<dbReference type="SUPFAM" id="SSF54593">
    <property type="entry name" value="Glyoxalase/Bleomycin resistance protein/Dihydroxybiphenyl dioxygenase"/>
    <property type="match status" value="2"/>
</dbReference>
<feature type="domain" description="VOC" evidence="2">
    <location>
        <begin position="132"/>
        <end position="258"/>
    </location>
</feature>
<dbReference type="PANTHER" id="PTHR43048:SF3">
    <property type="entry name" value="METHYLMALONYL-COA EPIMERASE, MITOCHONDRIAL"/>
    <property type="match status" value="1"/>
</dbReference>
<accession>A0ABU8HHW4</accession>